<evidence type="ECO:0000256" key="2">
    <source>
        <dbReference type="SAM" id="Phobius"/>
    </source>
</evidence>
<organism evidence="4 5">
    <name type="scientific">Metarhizium rileyi (strain RCEF 4871)</name>
    <name type="common">Nomuraea rileyi</name>
    <dbReference type="NCBI Taxonomy" id="1649241"/>
    <lineage>
        <taxon>Eukaryota</taxon>
        <taxon>Fungi</taxon>
        <taxon>Dikarya</taxon>
        <taxon>Ascomycota</taxon>
        <taxon>Pezizomycotina</taxon>
        <taxon>Sordariomycetes</taxon>
        <taxon>Hypocreomycetidae</taxon>
        <taxon>Hypocreales</taxon>
        <taxon>Clavicipitaceae</taxon>
        <taxon>Metarhizium</taxon>
    </lineage>
</organism>
<dbReference type="InterPro" id="IPR056145">
    <property type="entry name" value="DUF7728"/>
</dbReference>
<accession>A0A167AY11</accession>
<evidence type="ECO:0000259" key="3">
    <source>
        <dbReference type="Pfam" id="PF24854"/>
    </source>
</evidence>
<proteinExistence type="predicted"/>
<dbReference type="Proteomes" id="UP000243498">
    <property type="component" value="Unassembled WGS sequence"/>
</dbReference>
<evidence type="ECO:0000256" key="1">
    <source>
        <dbReference type="SAM" id="MobiDB-lite"/>
    </source>
</evidence>
<evidence type="ECO:0000313" key="4">
    <source>
        <dbReference type="EMBL" id="OAA39443.1"/>
    </source>
</evidence>
<dbReference type="AlphaFoldDB" id="A0A167AY11"/>
<name>A0A167AY11_METRR</name>
<dbReference type="Pfam" id="PF24854">
    <property type="entry name" value="DUF7728"/>
    <property type="match status" value="1"/>
</dbReference>
<sequence>MFRAARRPRNHTDMGARKTASNAMSTHDGGSLLPSDQGQRLNLRCKQCPSKDGRIRLEFTVEDRRKLLVNGFELFPSHGESNVDESTMTAPVHDVDATREEGHGHDEAVGYELSTRTEERDETEAVEVVELDYRIRQVGHRAVQDVPTVHVRLVKLPDETILLGILDTSESHEASCGAVQCWAHKLGFVGTDDAIASCCSQTSSSSLSSSSSSSLSTSPPDHASGDVDWHFPTWKEPLLPGLPFLMCSCILFALLAMIYMRRTEPSQNRGKSRGVQFWAGKSVDR</sequence>
<dbReference type="OMA" id="CGAVQCW"/>
<keyword evidence="2" id="KW-0812">Transmembrane</keyword>
<dbReference type="EMBL" id="AZHC01000022">
    <property type="protein sequence ID" value="OAA39443.1"/>
    <property type="molecule type" value="Genomic_DNA"/>
</dbReference>
<reference evidence="4 5" key="1">
    <citation type="journal article" date="2016" name="Genome Biol. Evol.">
        <title>Divergent and convergent evolution of fungal pathogenicity.</title>
        <authorList>
            <person name="Shang Y."/>
            <person name="Xiao G."/>
            <person name="Zheng P."/>
            <person name="Cen K."/>
            <person name="Zhan S."/>
            <person name="Wang C."/>
        </authorList>
    </citation>
    <scope>NUCLEOTIDE SEQUENCE [LARGE SCALE GENOMIC DNA]</scope>
    <source>
        <strain evidence="4 5">RCEF 4871</strain>
    </source>
</reference>
<keyword evidence="2" id="KW-0472">Membrane</keyword>
<protein>
    <recommendedName>
        <fullName evidence="3">DUF7728 domain-containing protein</fullName>
    </recommendedName>
</protein>
<feature type="transmembrane region" description="Helical" evidence="2">
    <location>
        <begin position="241"/>
        <end position="260"/>
    </location>
</feature>
<evidence type="ECO:0000313" key="5">
    <source>
        <dbReference type="Proteomes" id="UP000243498"/>
    </source>
</evidence>
<dbReference type="OrthoDB" id="5409353at2759"/>
<gene>
    <name evidence="4" type="ORF">NOR_06281</name>
</gene>
<keyword evidence="2" id="KW-1133">Transmembrane helix</keyword>
<comment type="caution">
    <text evidence="4">The sequence shown here is derived from an EMBL/GenBank/DDBJ whole genome shotgun (WGS) entry which is preliminary data.</text>
</comment>
<keyword evidence="5" id="KW-1185">Reference proteome</keyword>
<feature type="domain" description="DUF7728" evidence="3">
    <location>
        <begin position="50"/>
        <end position="171"/>
    </location>
</feature>
<feature type="region of interest" description="Disordered" evidence="1">
    <location>
        <begin position="1"/>
        <end position="38"/>
    </location>
</feature>